<dbReference type="EMBL" id="JBITGY010000006">
    <property type="protein sequence ID" value="MFI6500240.1"/>
    <property type="molecule type" value="Genomic_DNA"/>
</dbReference>
<dbReference type="RefSeq" id="WP_397084018.1">
    <property type="nucleotide sequence ID" value="NZ_JBITGY010000006.1"/>
</dbReference>
<reference evidence="3 4" key="1">
    <citation type="submission" date="2024-10" db="EMBL/GenBank/DDBJ databases">
        <title>The Natural Products Discovery Center: Release of the First 8490 Sequenced Strains for Exploring Actinobacteria Biosynthetic Diversity.</title>
        <authorList>
            <person name="Kalkreuter E."/>
            <person name="Kautsar S.A."/>
            <person name="Yang D."/>
            <person name="Bader C.D."/>
            <person name="Teijaro C.N."/>
            <person name="Fluegel L."/>
            <person name="Davis C.M."/>
            <person name="Simpson J.R."/>
            <person name="Lauterbach L."/>
            <person name="Steele A.D."/>
            <person name="Gui C."/>
            <person name="Meng S."/>
            <person name="Li G."/>
            <person name="Viehrig K."/>
            <person name="Ye F."/>
            <person name="Su P."/>
            <person name="Kiefer A.F."/>
            <person name="Nichols A."/>
            <person name="Cepeda A.J."/>
            <person name="Yan W."/>
            <person name="Fan B."/>
            <person name="Jiang Y."/>
            <person name="Adhikari A."/>
            <person name="Zheng C.-J."/>
            <person name="Schuster L."/>
            <person name="Cowan T.M."/>
            <person name="Smanski M.J."/>
            <person name="Chevrette M.G."/>
            <person name="De Carvalho L.P.S."/>
            <person name="Shen B."/>
        </authorList>
    </citation>
    <scope>NUCLEOTIDE SEQUENCE [LARGE SCALE GENOMIC DNA]</scope>
    <source>
        <strain evidence="3 4">NPDC050545</strain>
    </source>
</reference>
<dbReference type="Proteomes" id="UP001612741">
    <property type="component" value="Unassembled WGS sequence"/>
</dbReference>
<accession>A0ABW7YXF0</accession>
<dbReference type="PIRSF" id="PIRSF015921">
    <property type="entry name" value="FA_sphinglp_des"/>
    <property type="match status" value="1"/>
</dbReference>
<dbReference type="PANTHER" id="PTHR19353:SF19">
    <property type="entry name" value="DELTA(5) FATTY ACID DESATURASE C-RELATED"/>
    <property type="match status" value="1"/>
</dbReference>
<gene>
    <name evidence="3" type="ORF">ACIBG2_22850</name>
</gene>
<name>A0ABW7YXF0_9ACTN</name>
<comment type="caution">
    <text evidence="3">The sequence shown here is derived from an EMBL/GenBank/DDBJ whole genome shotgun (WGS) entry which is preliminary data.</text>
</comment>
<evidence type="ECO:0000256" key="1">
    <source>
        <dbReference type="SAM" id="Phobius"/>
    </source>
</evidence>
<sequence length="343" mass="38924">MTTETRGSDFARLARRITDAGLLDRRPVYYAVRLSLATIVFLGGWALFLWVGDSWWQMAVAVLLAVVFTQFGFLAHDLGHRQVFRTRRPSEIAGRLVGNLGVGLGWGWWTDKHNRHHANPNHEDHDPDVSPAVIVWSTEQVERSRGLPRFVAKYQAFWFFPLLTLEAWHLHVASFKSLLKPSMRNRGLEAILLLAHCAWYFGLVFTVLPFGKALLFLVIHQGVFGVYLGCTFAPNHKGMPILTGDDKLDFLRKQVLTSRNVHGGWFTDIALGQLNYQIEHHLFPHMPAPNLRRAQPIVEQYCAELRVDYLATGLVDSYGQALRHLHEVGAALRRPPAERASLP</sequence>
<dbReference type="PANTHER" id="PTHR19353">
    <property type="entry name" value="FATTY ACID DESATURASE 2"/>
    <property type="match status" value="1"/>
</dbReference>
<keyword evidence="1" id="KW-0472">Membrane</keyword>
<organism evidence="3 4">
    <name type="scientific">Nonomuraea typhae</name>
    <dbReference type="NCBI Taxonomy" id="2603600"/>
    <lineage>
        <taxon>Bacteria</taxon>
        <taxon>Bacillati</taxon>
        <taxon>Actinomycetota</taxon>
        <taxon>Actinomycetes</taxon>
        <taxon>Streptosporangiales</taxon>
        <taxon>Streptosporangiaceae</taxon>
        <taxon>Nonomuraea</taxon>
    </lineage>
</organism>
<dbReference type="CDD" id="cd03506">
    <property type="entry name" value="Delta6-FADS-like"/>
    <property type="match status" value="1"/>
</dbReference>
<feature type="transmembrane region" description="Helical" evidence="1">
    <location>
        <begin position="30"/>
        <end position="52"/>
    </location>
</feature>
<evidence type="ECO:0000313" key="3">
    <source>
        <dbReference type="EMBL" id="MFI6500240.1"/>
    </source>
</evidence>
<feature type="transmembrane region" description="Helical" evidence="1">
    <location>
        <begin position="58"/>
        <end position="80"/>
    </location>
</feature>
<dbReference type="InterPro" id="IPR012171">
    <property type="entry name" value="Fatty_acid_desaturase"/>
</dbReference>
<feature type="domain" description="Fatty acid desaturase" evidence="2">
    <location>
        <begin position="54"/>
        <end position="309"/>
    </location>
</feature>
<proteinExistence type="predicted"/>
<protein>
    <submittedName>
        <fullName evidence="3">Fatty acid desaturase family protein</fullName>
    </submittedName>
</protein>
<keyword evidence="1" id="KW-1133">Transmembrane helix</keyword>
<dbReference type="Pfam" id="PF00487">
    <property type="entry name" value="FA_desaturase"/>
    <property type="match status" value="1"/>
</dbReference>
<keyword evidence="4" id="KW-1185">Reference proteome</keyword>
<evidence type="ECO:0000259" key="2">
    <source>
        <dbReference type="Pfam" id="PF00487"/>
    </source>
</evidence>
<feature type="transmembrane region" description="Helical" evidence="1">
    <location>
        <begin position="187"/>
        <end position="208"/>
    </location>
</feature>
<keyword evidence="1" id="KW-0812">Transmembrane</keyword>
<dbReference type="InterPro" id="IPR005804">
    <property type="entry name" value="FA_desaturase_dom"/>
</dbReference>
<evidence type="ECO:0000313" key="4">
    <source>
        <dbReference type="Proteomes" id="UP001612741"/>
    </source>
</evidence>